<keyword evidence="1" id="KW-1015">Disulfide bond</keyword>
<dbReference type="PRINTS" id="PR01273">
    <property type="entry name" value="INVTBRTCOLOR"/>
</dbReference>
<dbReference type="Pfam" id="PF00061">
    <property type="entry name" value="Lipocalin"/>
    <property type="match status" value="1"/>
</dbReference>
<dbReference type="SUPFAM" id="SSF50814">
    <property type="entry name" value="Lipocalins"/>
    <property type="match status" value="1"/>
</dbReference>
<dbReference type="GO" id="GO:0006629">
    <property type="term" value="P:lipid metabolic process"/>
    <property type="evidence" value="ECO:0007669"/>
    <property type="project" value="TreeGrafter"/>
</dbReference>
<dbReference type="GO" id="GO:0000302">
    <property type="term" value="P:response to reactive oxygen species"/>
    <property type="evidence" value="ECO:0007669"/>
    <property type="project" value="TreeGrafter"/>
</dbReference>
<dbReference type="InterPro" id="IPR000566">
    <property type="entry name" value="Lipocln_cytosolic_FA-bd_dom"/>
</dbReference>
<dbReference type="GO" id="GO:0031409">
    <property type="term" value="F:pigment binding"/>
    <property type="evidence" value="ECO:0007669"/>
    <property type="project" value="InterPro"/>
</dbReference>
<evidence type="ECO:0000256" key="1">
    <source>
        <dbReference type="ARBA" id="ARBA00023157"/>
    </source>
</evidence>
<reference evidence="3 4" key="1">
    <citation type="journal article" date="2015" name="Nat. Commun.">
        <title>Outbred genome sequencing and CRISPR/Cas9 gene editing in butterflies.</title>
        <authorList>
            <person name="Li X."/>
            <person name="Fan D."/>
            <person name="Zhang W."/>
            <person name="Liu G."/>
            <person name="Zhang L."/>
            <person name="Zhao L."/>
            <person name="Fang X."/>
            <person name="Chen L."/>
            <person name="Dong Y."/>
            <person name="Chen Y."/>
            <person name="Ding Y."/>
            <person name="Zhao R."/>
            <person name="Feng M."/>
            <person name="Zhu Y."/>
            <person name="Feng Y."/>
            <person name="Jiang X."/>
            <person name="Zhu D."/>
            <person name="Xiang H."/>
            <person name="Feng X."/>
            <person name="Li S."/>
            <person name="Wang J."/>
            <person name="Zhang G."/>
            <person name="Kronforst M.R."/>
            <person name="Wang W."/>
        </authorList>
    </citation>
    <scope>NUCLEOTIDE SEQUENCE [LARGE SCALE GENOMIC DNA]</scope>
    <source>
        <strain evidence="3">Ya'a_city_454_Px</strain>
        <tissue evidence="3">Whole body</tissue>
    </source>
</reference>
<dbReference type="InterPro" id="IPR012674">
    <property type="entry name" value="Calycin"/>
</dbReference>
<protein>
    <submittedName>
        <fullName evidence="3">Lopap</fullName>
    </submittedName>
</protein>
<evidence type="ECO:0000313" key="4">
    <source>
        <dbReference type="Proteomes" id="UP000053268"/>
    </source>
</evidence>
<dbReference type="AlphaFoldDB" id="A0A194PHH4"/>
<dbReference type="PANTHER" id="PTHR10612">
    <property type="entry name" value="APOLIPOPROTEIN D"/>
    <property type="match status" value="1"/>
</dbReference>
<dbReference type="Proteomes" id="UP000053268">
    <property type="component" value="Unassembled WGS sequence"/>
</dbReference>
<dbReference type="PANTHER" id="PTHR10612:SF34">
    <property type="entry name" value="APOLIPOPROTEIN D"/>
    <property type="match status" value="1"/>
</dbReference>
<proteinExistence type="predicted"/>
<evidence type="ECO:0000259" key="2">
    <source>
        <dbReference type="Pfam" id="PF00061"/>
    </source>
</evidence>
<sequence>MDLKLDTTADRDLGYLNSCRNNTSTSTTHPDEGPPMGLKLVDAATGRIYFDKTWYQAYHYSSDGQLLNNCSTVELLYKPSGIYVNISRADRGLFHRQSIGQLKLVSPKNGASSDFELTFTFENAPRRLKVRRYPFQVLATNYKYYATLYTCQYSPLINKHFIYIWILSRNPTLNDVSKELAQKPLTQLGINTNYLVKESWSKCSPKYYESQATDPRTFRFSVPI</sequence>
<gene>
    <name evidence="3" type="ORF">RR46_13385</name>
</gene>
<evidence type="ECO:0000313" key="3">
    <source>
        <dbReference type="EMBL" id="KPI92164.1"/>
    </source>
</evidence>
<dbReference type="GO" id="GO:0005737">
    <property type="term" value="C:cytoplasm"/>
    <property type="evidence" value="ECO:0007669"/>
    <property type="project" value="TreeGrafter"/>
</dbReference>
<dbReference type="Gene3D" id="2.40.128.20">
    <property type="match status" value="1"/>
</dbReference>
<organism evidence="3 4">
    <name type="scientific">Papilio xuthus</name>
    <name type="common">Asian swallowtail butterfly</name>
    <dbReference type="NCBI Taxonomy" id="66420"/>
    <lineage>
        <taxon>Eukaryota</taxon>
        <taxon>Metazoa</taxon>
        <taxon>Ecdysozoa</taxon>
        <taxon>Arthropoda</taxon>
        <taxon>Hexapoda</taxon>
        <taxon>Insecta</taxon>
        <taxon>Pterygota</taxon>
        <taxon>Neoptera</taxon>
        <taxon>Endopterygota</taxon>
        <taxon>Lepidoptera</taxon>
        <taxon>Glossata</taxon>
        <taxon>Ditrysia</taxon>
        <taxon>Papilionoidea</taxon>
        <taxon>Papilionidae</taxon>
        <taxon>Papilioninae</taxon>
        <taxon>Papilio</taxon>
    </lineage>
</organism>
<dbReference type="EMBL" id="KQ459604">
    <property type="protein sequence ID" value="KPI92164.1"/>
    <property type="molecule type" value="Genomic_DNA"/>
</dbReference>
<dbReference type="InterPro" id="IPR003057">
    <property type="entry name" value="Invtbrt_color"/>
</dbReference>
<name>A0A194PHH4_PAPXU</name>
<keyword evidence="4" id="KW-1185">Reference proteome</keyword>
<feature type="domain" description="Lipocalin/cytosolic fatty-acid binding" evidence="2">
    <location>
        <begin position="114"/>
        <end position="199"/>
    </location>
</feature>
<accession>A0A194PHH4</accession>